<dbReference type="EMBL" id="AVQD01000008">
    <property type="protein sequence ID" value="KOA41085.1"/>
    <property type="molecule type" value="Genomic_DNA"/>
</dbReference>
<dbReference type="AlphaFoldDB" id="A0A0L7B0R9"/>
<comment type="caution">
    <text evidence="1">The sequence shown here is derived from an EMBL/GenBank/DDBJ whole genome shotgun (WGS) entry which is preliminary data.</text>
</comment>
<reference evidence="1 2" key="1">
    <citation type="journal article" date="2015" name="Int J Genomics">
        <title>Comparative Genomics Revealed Genetic Diversity and Species/Strain-Level Differences in Carbohydrate Metabolism of Three Probiotic Bifidobacterial Species.</title>
        <authorList>
            <person name="Odamaki T."/>
            <person name="Horigome A."/>
            <person name="Sugahara H."/>
            <person name="Hashikura N."/>
            <person name="Minami J."/>
            <person name="Xiao J.Z."/>
            <person name="Abe F."/>
        </authorList>
    </citation>
    <scope>NUCLEOTIDE SEQUENCE [LARGE SCALE GENOMIC DNA]</scope>
    <source>
        <strain evidence="1 2">MCC 1128</strain>
    </source>
</reference>
<accession>A0A0L7B0R9</accession>
<sequence>MDMTGTIAQVRPADERLAERLAEEYRQARIDMGPREAAAEWFTPLLRKWRRLLGGKGEGFTAREQLALAVTLDTDLRSRDTLIVTAISPEVSMKQLRVMVEERHSLKSTALLERVLEGWFHAGQKPDTSRLDLAVDILAGFVERVPQSRRAQLLTVCAYLSWSAGHVGRAAEWGLKALLADEECTLAALVVTACEHGMLPDWAL</sequence>
<proteinExistence type="predicted"/>
<gene>
    <name evidence="1" type="ORF">BBM1128_04045</name>
</gene>
<evidence type="ECO:0008006" key="3">
    <source>
        <dbReference type="Google" id="ProtNLM"/>
    </source>
</evidence>
<evidence type="ECO:0000313" key="2">
    <source>
        <dbReference type="Proteomes" id="UP000037193"/>
    </source>
</evidence>
<dbReference type="PATRIC" id="fig|1365965.3.peg.823"/>
<organism evidence="1 2">
    <name type="scientific">Bifidobacterium breve MCC 1128</name>
    <dbReference type="NCBI Taxonomy" id="1365965"/>
    <lineage>
        <taxon>Bacteria</taxon>
        <taxon>Bacillati</taxon>
        <taxon>Actinomycetota</taxon>
        <taxon>Actinomycetes</taxon>
        <taxon>Bifidobacteriales</taxon>
        <taxon>Bifidobacteriaceae</taxon>
        <taxon>Bifidobacterium</taxon>
    </lineage>
</organism>
<protein>
    <recommendedName>
        <fullName evidence="3">DUF4192 domain-containing protein</fullName>
    </recommendedName>
</protein>
<dbReference type="Proteomes" id="UP000037193">
    <property type="component" value="Unassembled WGS sequence"/>
</dbReference>
<evidence type="ECO:0000313" key="1">
    <source>
        <dbReference type="EMBL" id="KOA41085.1"/>
    </source>
</evidence>
<name>A0A0L7B0R9_BIFBR</name>